<dbReference type="InterPro" id="IPR029044">
    <property type="entry name" value="Nucleotide-diphossugar_trans"/>
</dbReference>
<evidence type="ECO:0000259" key="5">
    <source>
        <dbReference type="Pfam" id="PF00535"/>
    </source>
</evidence>
<dbReference type="PANTHER" id="PTHR43630">
    <property type="entry name" value="POLY-BETA-1,6-N-ACETYL-D-GLUCOSAMINE SYNTHASE"/>
    <property type="match status" value="1"/>
</dbReference>
<evidence type="ECO:0000313" key="8">
    <source>
        <dbReference type="Proteomes" id="UP000478505"/>
    </source>
</evidence>
<feature type="domain" description="Glycosyltransferase 2-like" evidence="6">
    <location>
        <begin position="169"/>
        <end position="317"/>
    </location>
</feature>
<dbReference type="PANTHER" id="PTHR43630:SF1">
    <property type="entry name" value="POLY-BETA-1,6-N-ACETYL-D-GLUCOSAMINE SYNTHASE"/>
    <property type="match status" value="1"/>
</dbReference>
<dbReference type="AlphaFoldDB" id="A0A6B3QYK8"/>
<dbReference type="Pfam" id="PF00535">
    <property type="entry name" value="Glycos_transf_2"/>
    <property type="match status" value="1"/>
</dbReference>
<evidence type="ECO:0000256" key="1">
    <source>
        <dbReference type="ARBA" id="ARBA00006739"/>
    </source>
</evidence>
<accession>A0A6B3QYK8</accession>
<keyword evidence="4" id="KW-1133">Transmembrane helix</keyword>
<evidence type="ECO:0000313" key="7">
    <source>
        <dbReference type="EMBL" id="NEV93266.1"/>
    </source>
</evidence>
<comment type="similarity">
    <text evidence="1">Belongs to the glycosyltransferase 2 family.</text>
</comment>
<keyword evidence="8" id="KW-1185">Reference proteome</keyword>
<dbReference type="Proteomes" id="UP000478505">
    <property type="component" value="Unassembled WGS sequence"/>
</dbReference>
<protein>
    <submittedName>
        <fullName evidence="7">Glycosyltransferase</fullName>
    </submittedName>
</protein>
<feature type="transmembrane region" description="Helical" evidence="4">
    <location>
        <begin position="306"/>
        <end position="325"/>
    </location>
</feature>
<dbReference type="Pfam" id="PF13632">
    <property type="entry name" value="Glyco_trans_2_3"/>
    <property type="match status" value="1"/>
</dbReference>
<keyword evidence="2" id="KW-0328">Glycosyltransferase</keyword>
<dbReference type="Gene3D" id="3.90.550.10">
    <property type="entry name" value="Spore Coat Polysaccharide Biosynthesis Protein SpsA, Chain A"/>
    <property type="match status" value="1"/>
</dbReference>
<evidence type="ECO:0000259" key="6">
    <source>
        <dbReference type="Pfam" id="PF13632"/>
    </source>
</evidence>
<keyword evidence="3 7" id="KW-0808">Transferase</keyword>
<proteinExistence type="inferred from homology"/>
<keyword evidence="4" id="KW-0472">Membrane</keyword>
<dbReference type="GO" id="GO:0016757">
    <property type="term" value="F:glycosyltransferase activity"/>
    <property type="evidence" value="ECO:0007669"/>
    <property type="project" value="UniProtKB-KW"/>
</dbReference>
<dbReference type="InterPro" id="IPR001173">
    <property type="entry name" value="Glyco_trans_2-like"/>
</dbReference>
<dbReference type="EMBL" id="JAAIKD010000002">
    <property type="protein sequence ID" value="NEV93266.1"/>
    <property type="molecule type" value="Genomic_DNA"/>
</dbReference>
<evidence type="ECO:0000256" key="3">
    <source>
        <dbReference type="ARBA" id="ARBA00022679"/>
    </source>
</evidence>
<feature type="transmembrane region" description="Helical" evidence="4">
    <location>
        <begin position="279"/>
        <end position="299"/>
    </location>
</feature>
<organism evidence="7 8">
    <name type="scientific">Psychroflexus aurantiacus</name>
    <dbReference type="NCBI Taxonomy" id="2709310"/>
    <lineage>
        <taxon>Bacteria</taxon>
        <taxon>Pseudomonadati</taxon>
        <taxon>Bacteroidota</taxon>
        <taxon>Flavobacteriia</taxon>
        <taxon>Flavobacteriales</taxon>
        <taxon>Flavobacteriaceae</taxon>
        <taxon>Psychroflexus</taxon>
    </lineage>
</organism>
<name>A0A6B3QYK8_9FLAO</name>
<comment type="caution">
    <text evidence="7">The sequence shown here is derived from an EMBL/GenBank/DDBJ whole genome shotgun (WGS) entry which is preliminary data.</text>
</comment>
<feature type="domain" description="Glycosyltransferase 2-like" evidence="5">
    <location>
        <begin position="44"/>
        <end position="164"/>
    </location>
</feature>
<keyword evidence="4" id="KW-0812">Transmembrane</keyword>
<feature type="transmembrane region" description="Helical" evidence="4">
    <location>
        <begin position="337"/>
        <end position="356"/>
    </location>
</feature>
<evidence type="ECO:0000256" key="2">
    <source>
        <dbReference type="ARBA" id="ARBA00022676"/>
    </source>
</evidence>
<sequence>MKFILLLFIISTLYILIQHLKISHLLSKHKPQASDSENKAFPVSVIICAKNEAENLSKHLEFVLNQNYPEFEVIVVDDASTDSTSEIIQKLQESYTTLKLIQLKQKESPSKRTALKTGVLASRFDHILLTDADCRPVSKDWISIMSSQLSNSRPCVLGYSPYLYCPSFLNFIIQFETLQTAVLYLSKAIENKAYMSVGRNAMYSKRLFLDSENFKNETHLTSGDDDMLIQNMKDLSGITVSLNADSFVLSQPKTDWKSWWRQKLRHYTTAYHYRSSHQLFLGLYHVSHALFWVSFLILLFSRFSGIALGVFAATLLIKSIFIGIYAKILKASKPVLFIWPILEACLLFLQLGLGIGGKFKKQQSWQ</sequence>
<gene>
    <name evidence="7" type="ORF">G3567_03765</name>
</gene>
<evidence type="ECO:0000256" key="4">
    <source>
        <dbReference type="SAM" id="Phobius"/>
    </source>
</evidence>
<dbReference type="SUPFAM" id="SSF53448">
    <property type="entry name" value="Nucleotide-diphospho-sugar transferases"/>
    <property type="match status" value="1"/>
</dbReference>
<reference evidence="7 8" key="1">
    <citation type="submission" date="2020-02" db="EMBL/GenBank/DDBJ databases">
        <title>Flavobacteriaceae Psychroflexus bacterium YR1-1, complete genome.</title>
        <authorList>
            <person name="Li Y."/>
            <person name="Wu S."/>
        </authorList>
    </citation>
    <scope>NUCLEOTIDE SEQUENCE [LARGE SCALE GENOMIC DNA]</scope>
    <source>
        <strain evidence="7 8">YR1-1</strain>
    </source>
</reference>